<dbReference type="EMBL" id="JBGFFX010000001">
    <property type="protein sequence ID" value="MEY8769527.1"/>
    <property type="molecule type" value="Genomic_DNA"/>
</dbReference>
<accession>A0ABV4E3Q6</accession>
<name>A0ABV4E3Q6_9GAMM</name>
<keyword evidence="4" id="KW-0032">Aminotransferase</keyword>
<dbReference type="InterPro" id="IPR015424">
    <property type="entry name" value="PyrdxlP-dep_Trfase"/>
</dbReference>
<evidence type="ECO:0000313" key="4">
    <source>
        <dbReference type="EMBL" id="MEY8769527.1"/>
    </source>
</evidence>
<dbReference type="RefSeq" id="WP_301253447.1">
    <property type="nucleotide sequence ID" value="NZ_JBGFFX010000001.1"/>
</dbReference>
<dbReference type="InterPro" id="IPR004839">
    <property type="entry name" value="Aminotransferase_I/II_large"/>
</dbReference>
<dbReference type="Proteomes" id="UP001565243">
    <property type="component" value="Unassembled WGS sequence"/>
</dbReference>
<organism evidence="4 5">
    <name type="scientific">Erwinia aeris</name>
    <dbReference type="NCBI Taxonomy" id="3239803"/>
    <lineage>
        <taxon>Bacteria</taxon>
        <taxon>Pseudomonadati</taxon>
        <taxon>Pseudomonadota</taxon>
        <taxon>Gammaproteobacteria</taxon>
        <taxon>Enterobacterales</taxon>
        <taxon>Erwiniaceae</taxon>
        <taxon>Erwinia</taxon>
    </lineage>
</organism>
<sequence length="408" mass="45418">MQNWQRNKIEKSVKYQTRVFSENINELIVTEREGKKIRLDDGREMIEFVSCSYLGIETHKKLKVAVYEAMERFGVQLSVARTRIKPDIFRDIESKLSAIMKGACTLTFNAVTPCHIAVLPLLASGALPKYTFSNKPYFILEKTAHATLQINRGLLQQFGDVARIDFQDHKKIEEAFKFAYDNGLTPISISDSVGSMGGVAPVKFLTKLISQYNGYAYIDDAHGTSIFGENGSGYVMECLDNKLDDRIIIAGSLSKAFGSHGGFIACNFEETIKFIKTYGTTYAFGGPPSLPGMAACLAAADLHLDGTVARRQVQLQDVIAYFDEKFADTDVINRGTRMPIRGILIGNEDTAITMCKKMHQHGFATTVAMFPTVAEGNAILRCAISALHEKEHIDRFHNCFKLAYNEVM</sequence>
<dbReference type="Gene3D" id="3.90.1150.10">
    <property type="entry name" value="Aspartate Aminotransferase, domain 1"/>
    <property type="match status" value="1"/>
</dbReference>
<reference evidence="4 5" key="1">
    <citation type="submission" date="2024-07" db="EMBL/GenBank/DDBJ databases">
        <authorList>
            <person name="Hebao G."/>
        </authorList>
    </citation>
    <scope>NUCLEOTIDE SEQUENCE [LARGE SCALE GENOMIC DNA]</scope>
    <source>
        <strain evidence="4 5">ACCC 02193</strain>
    </source>
</reference>
<dbReference type="InterPro" id="IPR050087">
    <property type="entry name" value="AON_synthase_class-II"/>
</dbReference>
<dbReference type="InterPro" id="IPR015422">
    <property type="entry name" value="PyrdxlP-dep_Trfase_small"/>
</dbReference>
<dbReference type="NCBIfam" id="NF005697">
    <property type="entry name" value="PRK07505.1"/>
    <property type="match status" value="1"/>
</dbReference>
<evidence type="ECO:0000256" key="2">
    <source>
        <dbReference type="ARBA" id="ARBA00022679"/>
    </source>
</evidence>
<dbReference type="GO" id="GO:0008483">
    <property type="term" value="F:transaminase activity"/>
    <property type="evidence" value="ECO:0007669"/>
    <property type="project" value="UniProtKB-KW"/>
</dbReference>
<evidence type="ECO:0000259" key="3">
    <source>
        <dbReference type="Pfam" id="PF00155"/>
    </source>
</evidence>
<feature type="domain" description="Aminotransferase class I/classII large" evidence="3">
    <location>
        <begin position="195"/>
        <end position="396"/>
    </location>
</feature>
<protein>
    <submittedName>
        <fullName evidence="4">Aminotransferase class I/II-fold pyridoxal phosphate-dependent enzyme</fullName>
    </submittedName>
</protein>
<keyword evidence="5" id="KW-1185">Reference proteome</keyword>
<dbReference type="InterPro" id="IPR015421">
    <property type="entry name" value="PyrdxlP-dep_Trfase_major"/>
</dbReference>
<dbReference type="Pfam" id="PF00155">
    <property type="entry name" value="Aminotran_1_2"/>
    <property type="match status" value="1"/>
</dbReference>
<dbReference type="SUPFAM" id="SSF53383">
    <property type="entry name" value="PLP-dependent transferases"/>
    <property type="match status" value="1"/>
</dbReference>
<dbReference type="Gene3D" id="3.40.640.10">
    <property type="entry name" value="Type I PLP-dependent aspartate aminotransferase-like (Major domain)"/>
    <property type="match status" value="1"/>
</dbReference>
<comment type="cofactor">
    <cofactor evidence="1">
        <name>pyridoxal 5'-phosphate</name>
        <dbReference type="ChEBI" id="CHEBI:597326"/>
    </cofactor>
</comment>
<proteinExistence type="predicted"/>
<dbReference type="PANTHER" id="PTHR13693:SF3">
    <property type="entry name" value="LD36009P"/>
    <property type="match status" value="1"/>
</dbReference>
<evidence type="ECO:0000313" key="5">
    <source>
        <dbReference type="Proteomes" id="UP001565243"/>
    </source>
</evidence>
<comment type="caution">
    <text evidence="4">The sequence shown here is derived from an EMBL/GenBank/DDBJ whole genome shotgun (WGS) entry which is preliminary data.</text>
</comment>
<evidence type="ECO:0000256" key="1">
    <source>
        <dbReference type="ARBA" id="ARBA00001933"/>
    </source>
</evidence>
<keyword evidence="2" id="KW-0808">Transferase</keyword>
<gene>
    <name evidence="4" type="ORF">AB6T85_03605</name>
</gene>
<dbReference type="PANTHER" id="PTHR13693">
    <property type="entry name" value="CLASS II AMINOTRANSFERASE/8-AMINO-7-OXONONANOATE SYNTHASE"/>
    <property type="match status" value="1"/>
</dbReference>